<dbReference type="InterPro" id="IPR000326">
    <property type="entry name" value="PAP2/HPO"/>
</dbReference>
<proteinExistence type="predicted"/>
<name>A0A1Q5Q449_9ACTO</name>
<dbReference type="Gene3D" id="1.20.144.10">
    <property type="entry name" value="Phosphatidic acid phosphatase type 2/haloperoxidase"/>
    <property type="match status" value="1"/>
</dbReference>
<feature type="transmembrane region" description="Helical" evidence="2">
    <location>
        <begin position="303"/>
        <end position="324"/>
    </location>
</feature>
<keyword evidence="5" id="KW-1185">Reference proteome</keyword>
<evidence type="ECO:0000313" key="5">
    <source>
        <dbReference type="Proteomes" id="UP000185628"/>
    </source>
</evidence>
<feature type="region of interest" description="Disordered" evidence="1">
    <location>
        <begin position="8"/>
        <end position="33"/>
    </location>
</feature>
<organism evidence="4 5">
    <name type="scientific">Bowdeniella nasicola</name>
    <dbReference type="NCBI Taxonomy" id="208480"/>
    <lineage>
        <taxon>Bacteria</taxon>
        <taxon>Bacillati</taxon>
        <taxon>Actinomycetota</taxon>
        <taxon>Actinomycetes</taxon>
        <taxon>Actinomycetales</taxon>
        <taxon>Actinomycetaceae</taxon>
        <taxon>Bowdeniella</taxon>
    </lineage>
</organism>
<feature type="transmembrane region" description="Helical" evidence="2">
    <location>
        <begin position="251"/>
        <end position="273"/>
    </location>
</feature>
<keyword evidence="2" id="KW-0472">Membrane</keyword>
<dbReference type="SUPFAM" id="SSF48317">
    <property type="entry name" value="Acid phosphatase/Vanadium-dependent haloperoxidase"/>
    <property type="match status" value="1"/>
</dbReference>
<dbReference type="Proteomes" id="UP000185628">
    <property type="component" value="Unassembled WGS sequence"/>
</dbReference>
<evidence type="ECO:0000256" key="1">
    <source>
        <dbReference type="SAM" id="MobiDB-lite"/>
    </source>
</evidence>
<dbReference type="InterPro" id="IPR036938">
    <property type="entry name" value="PAP2/HPO_sf"/>
</dbReference>
<evidence type="ECO:0000256" key="2">
    <source>
        <dbReference type="SAM" id="Phobius"/>
    </source>
</evidence>
<reference evidence="5" key="1">
    <citation type="submission" date="2016-12" db="EMBL/GenBank/DDBJ databases">
        <authorList>
            <person name="Meng X."/>
        </authorList>
    </citation>
    <scope>NUCLEOTIDE SEQUENCE [LARGE SCALE GENOMIC DNA]</scope>
    <source>
        <strain evidence="5">DSM 19116</strain>
    </source>
</reference>
<protein>
    <recommendedName>
        <fullName evidence="3">Phosphatidic acid phosphatase type 2/haloperoxidase domain-containing protein</fullName>
    </recommendedName>
</protein>
<feature type="transmembrane region" description="Helical" evidence="2">
    <location>
        <begin position="131"/>
        <end position="149"/>
    </location>
</feature>
<feature type="transmembrane region" description="Helical" evidence="2">
    <location>
        <begin position="106"/>
        <end position="124"/>
    </location>
</feature>
<evidence type="ECO:0000259" key="3">
    <source>
        <dbReference type="SMART" id="SM00014"/>
    </source>
</evidence>
<accession>A0A1Q5Q449</accession>
<comment type="caution">
    <text evidence="4">The sequence shown here is derived from an EMBL/GenBank/DDBJ whole genome shotgun (WGS) entry which is preliminary data.</text>
</comment>
<dbReference type="EMBL" id="MQVR01000012">
    <property type="protein sequence ID" value="OKL54575.1"/>
    <property type="molecule type" value="Genomic_DNA"/>
</dbReference>
<keyword evidence="2" id="KW-0812">Transmembrane</keyword>
<feature type="transmembrane region" description="Helical" evidence="2">
    <location>
        <begin position="195"/>
        <end position="216"/>
    </location>
</feature>
<dbReference type="SMART" id="SM00014">
    <property type="entry name" value="acidPPc"/>
    <property type="match status" value="1"/>
</dbReference>
<evidence type="ECO:0000313" key="4">
    <source>
        <dbReference type="EMBL" id="OKL54575.1"/>
    </source>
</evidence>
<dbReference type="AlphaFoldDB" id="A0A1Q5Q449"/>
<feature type="transmembrane region" description="Helical" evidence="2">
    <location>
        <begin position="169"/>
        <end position="188"/>
    </location>
</feature>
<dbReference type="Pfam" id="PF01569">
    <property type="entry name" value="PAP2"/>
    <property type="match status" value="1"/>
</dbReference>
<feature type="transmembrane region" description="Helical" evidence="2">
    <location>
        <begin position="55"/>
        <end position="72"/>
    </location>
</feature>
<keyword evidence="2" id="KW-1133">Transmembrane helix</keyword>
<feature type="compositionally biased region" description="Pro residues" evidence="1">
    <location>
        <begin position="12"/>
        <end position="25"/>
    </location>
</feature>
<gene>
    <name evidence="4" type="ORF">BSZ39_03345</name>
</gene>
<feature type="domain" description="Phosphatidic acid phosphatase type 2/haloperoxidase" evidence="3">
    <location>
        <begin position="132"/>
        <end position="237"/>
    </location>
</feature>
<feature type="transmembrane region" description="Helical" evidence="2">
    <location>
        <begin position="222"/>
        <end position="239"/>
    </location>
</feature>
<sequence length="338" mass="35327">MPVFYTVRVPASKPPEQPTARPPSGSPSSRPALSATAARLASGTWRRRRTHRRRMTGLATCVLGLFLLWRLAVHTRLGQALDTLAMHRLTDLAAFDPSSISVTHTVISFGGLAAIVLAVALLAVLRGRWQLAIRAVAVLAGANLTTQLLKTFLLSRPDLGIGWALPPSLPSGHTTAAAATAVAAIMVVPPAWRTVSVLVGTAWTGFIGLTTLINGWHRPADVIAAVLVATAWGFMLSPNESGPIATARLRLTTLTLGTIATVLGALGVAAAAIRLNFSGLLVEPFVPGIPTTRVLTSASGHGGMGIVAATGAVLLFLGLTALLLRQIDLIRSDWDGRA</sequence>